<evidence type="ECO:0000313" key="4">
    <source>
        <dbReference type="Proteomes" id="UP000319976"/>
    </source>
</evidence>
<dbReference type="Gene3D" id="3.30.700.10">
    <property type="entry name" value="Glycoprotein, Type 4 Pilin"/>
    <property type="match status" value="1"/>
</dbReference>
<dbReference type="SUPFAM" id="SSF54523">
    <property type="entry name" value="Pili subunits"/>
    <property type="match status" value="1"/>
</dbReference>
<dbReference type="KEGG" id="chya:V22_04380"/>
<keyword evidence="1" id="KW-1133">Transmembrane helix</keyword>
<evidence type="ECO:0000313" key="3">
    <source>
        <dbReference type="EMBL" id="QDT63220.1"/>
    </source>
</evidence>
<reference evidence="3 4" key="1">
    <citation type="submission" date="2019-02" db="EMBL/GenBank/DDBJ databases">
        <title>Deep-cultivation of Planctomycetes and their phenomic and genomic characterization uncovers novel biology.</title>
        <authorList>
            <person name="Wiegand S."/>
            <person name="Jogler M."/>
            <person name="Boedeker C."/>
            <person name="Pinto D."/>
            <person name="Vollmers J."/>
            <person name="Rivas-Marin E."/>
            <person name="Kohn T."/>
            <person name="Peeters S.H."/>
            <person name="Heuer A."/>
            <person name="Rast P."/>
            <person name="Oberbeckmann S."/>
            <person name="Bunk B."/>
            <person name="Jeske O."/>
            <person name="Meyerdierks A."/>
            <person name="Storesund J.E."/>
            <person name="Kallscheuer N."/>
            <person name="Luecker S."/>
            <person name="Lage O.M."/>
            <person name="Pohl T."/>
            <person name="Merkel B.J."/>
            <person name="Hornburger P."/>
            <person name="Mueller R.-W."/>
            <person name="Bruemmer F."/>
            <person name="Labrenz M."/>
            <person name="Spormann A.M."/>
            <person name="Op den Camp H."/>
            <person name="Overmann J."/>
            <person name="Amann R."/>
            <person name="Jetten M.S.M."/>
            <person name="Mascher T."/>
            <person name="Medema M.H."/>
            <person name="Devos D.P."/>
            <person name="Kaster A.-K."/>
            <person name="Ovreas L."/>
            <person name="Rohde M."/>
            <person name="Galperin M.Y."/>
            <person name="Jogler C."/>
        </authorList>
    </citation>
    <scope>NUCLEOTIDE SEQUENCE [LARGE SCALE GENOMIC DNA]</scope>
    <source>
        <strain evidence="3 4">V22</strain>
    </source>
</reference>
<dbReference type="PANTHER" id="PTHR30093">
    <property type="entry name" value="GENERAL SECRETION PATHWAY PROTEIN G"/>
    <property type="match status" value="1"/>
</dbReference>
<sequence length="357" mass="38083">MPSSSRSQKAGFTLIELLVVIAIIAILIALLLPAVQQAREAARRSQCKNNLKQIGLALHNYLDAHSYFPPSFCVQHDTDANLSIIGNGGDWSVHARILPMLEQSNLYQNADLDLSYSNAANKPSVTKQKIEAFLCPSDIGQIVYSNEYYGTSYGYNGGSWMIWDKDNLEQGHGAFSVNSKYGPRDFTDGLSNTLGFCEVKAFTPYVRDGSDGTATIPTAPATITGYAAGSLKGLLFGGADGNASGHAEWVDGRIHQTGVTTTFGPNTVVSVTGASTDTTTTLTAPAADGDFTSCREGKDNGDCTGPTYAAVTSRSYHIGLVNSLLMDGSVRSATENIDLGVWRNLGQRNDGQVIGEF</sequence>
<dbReference type="RefSeq" id="WP_145259372.1">
    <property type="nucleotide sequence ID" value="NZ_CP036316.1"/>
</dbReference>
<gene>
    <name evidence="3" type="primary">xcpT_5</name>
    <name evidence="3" type="ORF">V22_04380</name>
</gene>
<dbReference type="AlphaFoldDB" id="A0A517T4C2"/>
<evidence type="ECO:0000256" key="1">
    <source>
        <dbReference type="SAM" id="Phobius"/>
    </source>
</evidence>
<organism evidence="3 4">
    <name type="scientific">Calycomorphotria hydatis</name>
    <dbReference type="NCBI Taxonomy" id="2528027"/>
    <lineage>
        <taxon>Bacteria</taxon>
        <taxon>Pseudomonadati</taxon>
        <taxon>Planctomycetota</taxon>
        <taxon>Planctomycetia</taxon>
        <taxon>Planctomycetales</taxon>
        <taxon>Planctomycetaceae</taxon>
        <taxon>Calycomorphotria</taxon>
    </lineage>
</organism>
<dbReference type="PROSITE" id="PS00409">
    <property type="entry name" value="PROKAR_NTER_METHYL"/>
    <property type="match status" value="1"/>
</dbReference>
<dbReference type="NCBIfam" id="TIGR02532">
    <property type="entry name" value="IV_pilin_GFxxxE"/>
    <property type="match status" value="1"/>
</dbReference>
<dbReference type="OrthoDB" id="254858at2"/>
<dbReference type="InterPro" id="IPR011453">
    <property type="entry name" value="DUF1559"/>
</dbReference>
<evidence type="ECO:0000259" key="2">
    <source>
        <dbReference type="Pfam" id="PF07596"/>
    </source>
</evidence>
<proteinExistence type="predicted"/>
<dbReference type="InterPro" id="IPR012902">
    <property type="entry name" value="N_methyl_site"/>
</dbReference>
<keyword evidence="4" id="KW-1185">Reference proteome</keyword>
<protein>
    <submittedName>
        <fullName evidence="3">Type II secretion system protein G</fullName>
    </submittedName>
</protein>
<dbReference type="Pfam" id="PF07596">
    <property type="entry name" value="SBP_bac_10"/>
    <property type="match status" value="1"/>
</dbReference>
<keyword evidence="1" id="KW-0472">Membrane</keyword>
<dbReference type="InterPro" id="IPR045584">
    <property type="entry name" value="Pilin-like"/>
</dbReference>
<dbReference type="EMBL" id="CP036316">
    <property type="protein sequence ID" value="QDT63220.1"/>
    <property type="molecule type" value="Genomic_DNA"/>
</dbReference>
<dbReference type="Proteomes" id="UP000319976">
    <property type="component" value="Chromosome"/>
</dbReference>
<feature type="domain" description="DUF1559" evidence="2">
    <location>
        <begin position="36"/>
        <end position="339"/>
    </location>
</feature>
<name>A0A517T4C2_9PLAN</name>
<dbReference type="PANTHER" id="PTHR30093:SF2">
    <property type="entry name" value="TYPE II SECRETION SYSTEM PROTEIN H"/>
    <property type="match status" value="1"/>
</dbReference>
<dbReference type="Pfam" id="PF07963">
    <property type="entry name" value="N_methyl"/>
    <property type="match status" value="1"/>
</dbReference>
<accession>A0A517T4C2</accession>
<feature type="transmembrane region" description="Helical" evidence="1">
    <location>
        <begin position="12"/>
        <end position="35"/>
    </location>
</feature>
<keyword evidence="1" id="KW-0812">Transmembrane</keyword>